<accession>A0A1S7LK14</accession>
<gene>
    <name evidence="2" type="ORF">MAGMO_2790</name>
</gene>
<protein>
    <recommendedName>
        <fullName evidence="3">DUF3179 domain-containing protein</fullName>
    </recommendedName>
</protein>
<dbReference type="PROSITE" id="PS51257">
    <property type="entry name" value="PROKAR_LIPOPROTEIN"/>
    <property type="match status" value="1"/>
</dbReference>
<dbReference type="InterPro" id="IPR021516">
    <property type="entry name" value="DUF3179"/>
</dbReference>
<dbReference type="EMBL" id="LO017727">
    <property type="protein sequence ID" value="CRH06938.1"/>
    <property type="molecule type" value="Genomic_DNA"/>
</dbReference>
<evidence type="ECO:0000313" key="2">
    <source>
        <dbReference type="EMBL" id="CRH06938.1"/>
    </source>
</evidence>
<sequence>MLRLLTLIYLLLLTACSQASPLEKAWPNTDFAKRSISLESLRSGGPGRDGIPAIDQPHFTTPQGASSWLKPEEPVITISHQGEAKAYPLQILIWHEIVNDRIGDTPILVTFCPLCNAALVFHRVLDGQELSFGVSGLLRHSDMIMYDRRSESLWQQFTGAAVIGKQLGRQLPPFPSTITSFALFGDNYPNGQVLSRQTGHSRDYGRNPYRGYDRLGSDPFLLDDPADPRLPAMAHVLGITLDGQQRAYNLETLDRIGVKQDRFMGQPLLILSQRGLRSALGGGRTADGRPILQAAIYNRQLTGHGTLSFTHQQGNVVDQQTGSHWNLMGEAVAGPLKGERLEQLDRGVHFAFAWLVFHPRSEVVK</sequence>
<name>A0A1S7LK14_MAGMO</name>
<organism evidence="2">
    <name type="scientific">Magnetococcus massalia (strain MO-1)</name>
    <dbReference type="NCBI Taxonomy" id="451514"/>
    <lineage>
        <taxon>Bacteria</taxon>
        <taxon>Pseudomonadati</taxon>
        <taxon>Pseudomonadota</taxon>
        <taxon>Magnetococcia</taxon>
        <taxon>Magnetococcales</taxon>
        <taxon>Magnetococcaceae</taxon>
        <taxon>Magnetococcus</taxon>
    </lineage>
</organism>
<feature type="signal peptide" evidence="1">
    <location>
        <begin position="1"/>
        <end position="19"/>
    </location>
</feature>
<evidence type="ECO:0008006" key="3">
    <source>
        <dbReference type="Google" id="ProtNLM"/>
    </source>
</evidence>
<dbReference type="Pfam" id="PF11376">
    <property type="entry name" value="DUF3179"/>
    <property type="match status" value="1"/>
</dbReference>
<proteinExistence type="predicted"/>
<dbReference type="AlphaFoldDB" id="A0A1S7LK14"/>
<reference evidence="2" key="1">
    <citation type="submission" date="2015-04" db="EMBL/GenBank/DDBJ databases">
        <authorList>
            <person name="Syromyatnikov M.Y."/>
            <person name="Popov V.N."/>
        </authorList>
    </citation>
    <scope>NUCLEOTIDE SEQUENCE</scope>
    <source>
        <strain evidence="2">MO-1</strain>
    </source>
</reference>
<keyword evidence="1" id="KW-0732">Signal</keyword>
<feature type="chain" id="PRO_5012910286" description="DUF3179 domain-containing protein" evidence="1">
    <location>
        <begin position="20"/>
        <end position="365"/>
    </location>
</feature>
<evidence type="ECO:0000256" key="1">
    <source>
        <dbReference type="SAM" id="SignalP"/>
    </source>
</evidence>